<name>A0A7G5C678_9BACL</name>
<feature type="modified residue" description="4-aspartylphosphate" evidence="3">
    <location>
        <position position="65"/>
    </location>
</feature>
<accession>A0A7G5C678</accession>
<keyword evidence="6" id="KW-1185">Reference proteome</keyword>
<dbReference type="EMBL" id="CP041969">
    <property type="protein sequence ID" value="QMV44712.1"/>
    <property type="molecule type" value="Genomic_DNA"/>
</dbReference>
<dbReference type="GO" id="GO:0000160">
    <property type="term" value="P:phosphorelay signal transduction system"/>
    <property type="evidence" value="ECO:0007669"/>
    <property type="project" value="InterPro"/>
</dbReference>
<reference evidence="5 6" key="1">
    <citation type="submission" date="2019-07" db="EMBL/GenBank/DDBJ databases">
        <authorList>
            <person name="Kim J.K."/>
            <person name="Cheong H.-M."/>
            <person name="Choi Y."/>
            <person name="Hwang K.J."/>
            <person name="Lee S."/>
            <person name="Choi C."/>
        </authorList>
    </citation>
    <scope>NUCLEOTIDE SEQUENCE [LARGE SCALE GENOMIC DNA]</scope>
    <source>
        <strain evidence="5 6">KS 22</strain>
    </source>
</reference>
<dbReference type="PANTHER" id="PTHR42713">
    <property type="entry name" value="HISTIDINE KINASE-RELATED"/>
    <property type="match status" value="1"/>
</dbReference>
<dbReference type="CDD" id="cd17536">
    <property type="entry name" value="REC_YesN-like"/>
    <property type="match status" value="1"/>
</dbReference>
<dbReference type="InterPro" id="IPR011006">
    <property type="entry name" value="CheY-like_superfamily"/>
</dbReference>
<dbReference type="InterPro" id="IPR051552">
    <property type="entry name" value="HptR"/>
</dbReference>
<dbReference type="SUPFAM" id="SSF52172">
    <property type="entry name" value="CheY-like"/>
    <property type="match status" value="1"/>
</dbReference>
<proteinExistence type="predicted"/>
<dbReference type="Pfam" id="PF00072">
    <property type="entry name" value="Response_reg"/>
    <property type="match status" value="1"/>
</dbReference>
<dbReference type="PROSITE" id="PS50110">
    <property type="entry name" value="RESPONSE_REGULATORY"/>
    <property type="match status" value="1"/>
</dbReference>
<dbReference type="InterPro" id="IPR001789">
    <property type="entry name" value="Sig_transdc_resp-reg_receiver"/>
</dbReference>
<evidence type="ECO:0000256" key="3">
    <source>
        <dbReference type="PROSITE-ProRule" id="PRU00169"/>
    </source>
</evidence>
<dbReference type="GO" id="GO:0003677">
    <property type="term" value="F:DNA binding"/>
    <property type="evidence" value="ECO:0007669"/>
    <property type="project" value="UniProtKB-KW"/>
</dbReference>
<organism evidence="5 6">
    <name type="scientific">Cohnella cholangitidis</name>
    <dbReference type="NCBI Taxonomy" id="2598458"/>
    <lineage>
        <taxon>Bacteria</taxon>
        <taxon>Bacillati</taxon>
        <taxon>Bacillota</taxon>
        <taxon>Bacilli</taxon>
        <taxon>Bacillales</taxon>
        <taxon>Paenibacillaceae</taxon>
        <taxon>Cohnella</taxon>
    </lineage>
</organism>
<protein>
    <submittedName>
        <fullName evidence="5">Response regulator</fullName>
    </submittedName>
</protein>
<keyword evidence="1" id="KW-0963">Cytoplasm</keyword>
<gene>
    <name evidence="5" type="ORF">FPL14_28730</name>
</gene>
<sequence>MNSSQPSESDKIKLLIVDDEPIICEGLRYTIDWERLGVHVVGVAYDGEEALRMIESEEINLLLTDIRMEGMDGLKLTEQLNQRFPDIGVIVISGYESFDYARQALRMNVSDYLLKPVEIDELIAIVSKVVEEIRRDAVNASAGEEELWLANCIHNGPSQQAETPPSYLSGSQFRILTTQLGEFADWRAELTSSQYEAIQQQWLMHVQHSLKTYSIRCISVFDDQNLLYTLAIPNEIFSSEQWVRALEEMLRNWQGDRYLYCGASDVYASPGETGIRCREAAETLGYHALEDVPLLLPEYRALMDNNRTLPTYNDAKNIQSLVSALFK</sequence>
<feature type="domain" description="Response regulatory" evidence="4">
    <location>
        <begin position="13"/>
        <end position="130"/>
    </location>
</feature>
<evidence type="ECO:0000313" key="5">
    <source>
        <dbReference type="EMBL" id="QMV44712.1"/>
    </source>
</evidence>
<keyword evidence="2" id="KW-0238">DNA-binding</keyword>
<dbReference type="Gene3D" id="3.40.50.2300">
    <property type="match status" value="1"/>
</dbReference>
<dbReference type="RefSeq" id="WP_182301002.1">
    <property type="nucleotide sequence ID" value="NZ_CP041969.1"/>
</dbReference>
<keyword evidence="3" id="KW-0597">Phosphoprotein</keyword>
<evidence type="ECO:0000256" key="2">
    <source>
        <dbReference type="ARBA" id="ARBA00023125"/>
    </source>
</evidence>
<evidence type="ECO:0000313" key="6">
    <source>
        <dbReference type="Proteomes" id="UP000515679"/>
    </source>
</evidence>
<dbReference type="Proteomes" id="UP000515679">
    <property type="component" value="Chromosome"/>
</dbReference>
<dbReference type="KEGG" id="cchl:FPL14_28730"/>
<dbReference type="AlphaFoldDB" id="A0A7G5C678"/>
<evidence type="ECO:0000259" key="4">
    <source>
        <dbReference type="PROSITE" id="PS50110"/>
    </source>
</evidence>
<dbReference type="SMART" id="SM00448">
    <property type="entry name" value="REC"/>
    <property type="match status" value="1"/>
</dbReference>
<dbReference type="PANTHER" id="PTHR42713:SF3">
    <property type="entry name" value="TRANSCRIPTIONAL REGULATORY PROTEIN HPTR"/>
    <property type="match status" value="1"/>
</dbReference>
<evidence type="ECO:0000256" key="1">
    <source>
        <dbReference type="ARBA" id="ARBA00022490"/>
    </source>
</evidence>